<comment type="caution">
    <text evidence="2">The sequence shown here is derived from an EMBL/GenBank/DDBJ whole genome shotgun (WGS) entry which is preliminary data.</text>
</comment>
<keyword evidence="3" id="KW-1185">Reference proteome</keyword>
<sequence>MNGSSFRRAALMASLAVTLTAGAALAEGSFPNTLSDTDRQGLEAFAHTRFRAIDTARAEGDPADVDQLERALQGEATALAPAAMAGDWRCRSIQFSKYLAVVVYAEFRCRITDDAAGLRLEKLTGSQRTSGTFYDIGETRLGYAGAEAWGDNEQPYRYGQDPERNQVGYLVPVSSRHLRLELLDRGGRSFSILDLRR</sequence>
<protein>
    <submittedName>
        <fullName evidence="2">DUF4893 domain-containing protein</fullName>
    </submittedName>
</protein>
<evidence type="ECO:0000313" key="3">
    <source>
        <dbReference type="Proteomes" id="UP000626026"/>
    </source>
</evidence>
<evidence type="ECO:0000256" key="1">
    <source>
        <dbReference type="SAM" id="SignalP"/>
    </source>
</evidence>
<evidence type="ECO:0000313" key="2">
    <source>
        <dbReference type="EMBL" id="MBC9209076.1"/>
    </source>
</evidence>
<feature type="chain" id="PRO_5045088674" evidence="1">
    <location>
        <begin position="27"/>
        <end position="197"/>
    </location>
</feature>
<organism evidence="2 3">
    <name type="scientific">Teichococcus aerophilus</name>
    <dbReference type="NCBI Taxonomy" id="1224513"/>
    <lineage>
        <taxon>Bacteria</taxon>
        <taxon>Pseudomonadati</taxon>
        <taxon>Pseudomonadota</taxon>
        <taxon>Alphaproteobacteria</taxon>
        <taxon>Acetobacterales</taxon>
        <taxon>Roseomonadaceae</taxon>
        <taxon>Roseomonas</taxon>
    </lineage>
</organism>
<accession>A0ABR7RR38</accession>
<dbReference type="Proteomes" id="UP000626026">
    <property type="component" value="Unassembled WGS sequence"/>
</dbReference>
<proteinExistence type="predicted"/>
<keyword evidence="1" id="KW-0732">Signal</keyword>
<dbReference type="Pfam" id="PF16233">
    <property type="entry name" value="DUF4893"/>
    <property type="match status" value="1"/>
</dbReference>
<feature type="signal peptide" evidence="1">
    <location>
        <begin position="1"/>
        <end position="26"/>
    </location>
</feature>
<dbReference type="EMBL" id="JACTVA010000045">
    <property type="protein sequence ID" value="MBC9209076.1"/>
    <property type="molecule type" value="Genomic_DNA"/>
</dbReference>
<dbReference type="InterPro" id="IPR032609">
    <property type="entry name" value="DUF4893"/>
</dbReference>
<reference evidence="2 3" key="1">
    <citation type="journal article" date="2013" name="Int. J. Syst. Evol. Microbiol.">
        <title>Roseomonas aerophila sp. nov., isolated from air.</title>
        <authorList>
            <person name="Kim S.J."/>
            <person name="Weon H.Y."/>
            <person name="Ahn J.H."/>
            <person name="Hong S.B."/>
            <person name="Seok S.J."/>
            <person name="Whang K.S."/>
            <person name="Kwon S.W."/>
        </authorList>
    </citation>
    <scope>NUCLEOTIDE SEQUENCE [LARGE SCALE GENOMIC DNA]</scope>
    <source>
        <strain evidence="2 3">NBRC 108923</strain>
    </source>
</reference>
<name>A0ABR7RR38_9PROT</name>
<gene>
    <name evidence="2" type="ORF">IBL26_19695</name>
</gene>